<feature type="region of interest" description="Disordered" evidence="1">
    <location>
        <begin position="315"/>
        <end position="342"/>
    </location>
</feature>
<dbReference type="PANTHER" id="PTHR20916">
    <property type="entry name" value="CYSTEINE AND GLYCINE-RICH PROTEIN 2 BINDING PROTEIN"/>
    <property type="match status" value="1"/>
</dbReference>
<dbReference type="PANTHER" id="PTHR20916:SF26">
    <property type="entry name" value="CYSTEINE-RICH PROTEIN 2-BINDING PROTEIN"/>
    <property type="match status" value="1"/>
</dbReference>
<feature type="compositionally biased region" description="Low complexity" evidence="1">
    <location>
        <begin position="181"/>
        <end position="190"/>
    </location>
</feature>
<feature type="compositionally biased region" description="Low complexity" evidence="1">
    <location>
        <begin position="722"/>
        <end position="746"/>
    </location>
</feature>
<feature type="compositionally biased region" description="Polar residues" evidence="1">
    <location>
        <begin position="759"/>
        <end position="775"/>
    </location>
</feature>
<feature type="compositionally biased region" description="Polar residues" evidence="1">
    <location>
        <begin position="408"/>
        <end position="422"/>
    </location>
</feature>
<dbReference type="GO" id="GO:0004402">
    <property type="term" value="F:histone acetyltransferase activity"/>
    <property type="evidence" value="ECO:0007669"/>
    <property type="project" value="TreeGrafter"/>
</dbReference>
<name>A0A0M3J2K7_ANISI</name>
<accession>A0A0M3J2K7</accession>
<organism evidence="2">
    <name type="scientific">Anisakis simplex</name>
    <name type="common">Herring worm</name>
    <dbReference type="NCBI Taxonomy" id="6269"/>
    <lineage>
        <taxon>Eukaryota</taxon>
        <taxon>Metazoa</taxon>
        <taxon>Ecdysozoa</taxon>
        <taxon>Nematoda</taxon>
        <taxon>Chromadorea</taxon>
        <taxon>Rhabditida</taxon>
        <taxon>Spirurina</taxon>
        <taxon>Ascaridomorpha</taxon>
        <taxon>Ascaridoidea</taxon>
        <taxon>Anisakidae</taxon>
        <taxon>Anisakis</taxon>
        <taxon>Anisakis simplex complex</taxon>
    </lineage>
</organism>
<proteinExistence type="predicted"/>
<feature type="compositionally biased region" description="Low complexity" evidence="1">
    <location>
        <begin position="371"/>
        <end position="407"/>
    </location>
</feature>
<feature type="region of interest" description="Disordered" evidence="1">
    <location>
        <begin position="228"/>
        <end position="272"/>
    </location>
</feature>
<dbReference type="AlphaFoldDB" id="A0A0M3J2K7"/>
<feature type="compositionally biased region" description="Basic and acidic residues" evidence="1">
    <location>
        <begin position="317"/>
        <end position="326"/>
    </location>
</feature>
<dbReference type="WBParaSite" id="ASIM_0000176601-mRNA-1">
    <property type="protein sequence ID" value="ASIM_0000176601-mRNA-1"/>
    <property type="gene ID" value="ASIM_0000176601"/>
</dbReference>
<reference evidence="2" key="1">
    <citation type="submission" date="2017-02" db="UniProtKB">
        <authorList>
            <consortium name="WormBaseParasite"/>
        </authorList>
    </citation>
    <scope>IDENTIFICATION</scope>
</reference>
<evidence type="ECO:0000256" key="1">
    <source>
        <dbReference type="SAM" id="MobiDB-lite"/>
    </source>
</evidence>
<sequence>LKSDHIKRTDISNLNCFVFYPPVGSALLTDTLPDPFYSSTRNHISDNLINAIISNQLTVIPQLQPHIFPYNHQPIQLFYKIDNIGNYSHSYYYCNQVDPLNAQPSVFNQQHSAADFLLSAPASQLVFLASAPTVQLSVPLSVPPLSLPLSLTQLTQHKPANILKNSPKTQSAIPAVKNITNNNNNSNCSNPKSGVSNKTSVLGTKRKASSLSSAVETIVGFPPAAAVSSAENAEATTRTPLSSAVPVSTSVPTNPPTQSAISSSNSQTTTSTSTSCSVALTSSSQTLLAKPANQSQPSIAEQHRTTQTIAAATVAATKDHPDESSDRISGAPPDKKHCLSAPSPKLTSAAAAALSSSQNQTDRATLIGDSQSIKSSNSNNNNSNNSQQSSVPTATTSSAAAATATKTIETSGQQQKVQSGTNPLKCISGVAGGTNLAQSSASRKGSLSGGLSGGSTALINPILSVNASCPSSSTSATSQQQCSLATVAAASCLLGGGGGAAANTCMAVSPIRPPLLIASTPHQTATVNNNSAAAAATAAAALNSTVTNYHQALHSLQNPTAAAAAAANLAVAASYQAAAVAAAAATANAAASLRCPAPPPPTHQLAFTVPASASASAAVAAAANFGANPLTSCPVPSTPPYYQTTAPNLSFARPHLSLNAATNRQAFATVPQLSPAAALAAVSKAASLIGCSADPRATNYGSSALTIGQAYSNSNNNTSAATLTGTFNNNNNNSNSNNNSNTSSNTVMEPHQVRGIVGQQHQQTSSSIPSATPNQACDDHAKQVCTLSFELID</sequence>
<feature type="compositionally biased region" description="Polar residues" evidence="1">
    <location>
        <begin position="191"/>
        <end position="201"/>
    </location>
</feature>
<feature type="region of interest" description="Disordered" evidence="1">
    <location>
        <begin position="371"/>
        <end position="422"/>
    </location>
</feature>
<protein>
    <submittedName>
        <fullName evidence="2">BAH domain-containing protein</fullName>
    </submittedName>
</protein>
<feature type="region of interest" description="Disordered" evidence="1">
    <location>
        <begin position="722"/>
        <end position="776"/>
    </location>
</feature>
<evidence type="ECO:0000313" key="2">
    <source>
        <dbReference type="WBParaSite" id="ASIM_0000176601-mRNA-1"/>
    </source>
</evidence>
<feature type="region of interest" description="Disordered" evidence="1">
    <location>
        <begin position="178"/>
        <end position="201"/>
    </location>
</feature>